<dbReference type="Pfam" id="PF25023">
    <property type="entry name" value="TEN_YD-shell"/>
    <property type="match status" value="2"/>
</dbReference>
<reference evidence="6 7" key="1">
    <citation type="submission" date="2019-04" db="EMBL/GenBank/DDBJ databases">
        <title>Streptomyces piniterrae sp. nov., a heliquinomycin-producing actinomycete isolated from rhizosphere soil of Pinus yunnanensis.</title>
        <authorList>
            <person name="Zhuang X."/>
            <person name="Zhao J."/>
        </authorList>
    </citation>
    <scope>NUCLEOTIDE SEQUENCE [LARGE SCALE GENOMIC DNA]</scope>
    <source>
        <strain evidence="7">jys28</strain>
    </source>
</reference>
<protein>
    <submittedName>
        <fullName evidence="6">RHS repeat protein</fullName>
    </submittedName>
</protein>
<dbReference type="InterPro" id="IPR006530">
    <property type="entry name" value="YD"/>
</dbReference>
<feature type="region of interest" description="Disordered" evidence="2">
    <location>
        <begin position="1575"/>
        <end position="1599"/>
    </location>
</feature>
<feature type="region of interest" description="Disordered" evidence="2">
    <location>
        <begin position="278"/>
        <end position="303"/>
    </location>
</feature>
<dbReference type="Pfam" id="PF25547">
    <property type="entry name" value="WXG100_2"/>
    <property type="match status" value="1"/>
</dbReference>
<feature type="compositionally biased region" description="Basic and acidic residues" evidence="2">
    <location>
        <begin position="1575"/>
        <end position="1584"/>
    </location>
</feature>
<dbReference type="Gene3D" id="2.180.10.10">
    <property type="entry name" value="RHS repeat-associated core"/>
    <property type="match status" value="3"/>
</dbReference>
<accession>A0A4U0N700</accession>
<dbReference type="PANTHER" id="PTHR32305">
    <property type="match status" value="1"/>
</dbReference>
<feature type="domain" description="Outer membrane channel protein CpnT-like N-terminal" evidence="5">
    <location>
        <begin position="17"/>
        <end position="147"/>
    </location>
</feature>
<keyword evidence="1" id="KW-0677">Repeat</keyword>
<feature type="region of interest" description="Disordered" evidence="2">
    <location>
        <begin position="231"/>
        <end position="266"/>
    </location>
</feature>
<evidence type="ECO:0000259" key="4">
    <source>
        <dbReference type="Pfam" id="PF25023"/>
    </source>
</evidence>
<dbReference type="InterPro" id="IPR050708">
    <property type="entry name" value="T6SS_VgrG/RHS"/>
</dbReference>
<feature type="compositionally biased region" description="Basic and acidic residues" evidence="2">
    <location>
        <begin position="347"/>
        <end position="371"/>
    </location>
</feature>
<dbReference type="InterPro" id="IPR045351">
    <property type="entry name" value="DUF6531"/>
</dbReference>
<dbReference type="Pfam" id="PF05593">
    <property type="entry name" value="RHS_repeat"/>
    <property type="match status" value="4"/>
</dbReference>
<dbReference type="Pfam" id="PF20148">
    <property type="entry name" value="DUF6531"/>
    <property type="match status" value="1"/>
</dbReference>
<organism evidence="6 7">
    <name type="scientific">Streptomyces piniterrae</name>
    <dbReference type="NCBI Taxonomy" id="2571125"/>
    <lineage>
        <taxon>Bacteria</taxon>
        <taxon>Bacillati</taxon>
        <taxon>Actinomycetota</taxon>
        <taxon>Actinomycetes</taxon>
        <taxon>Kitasatosporales</taxon>
        <taxon>Streptomycetaceae</taxon>
        <taxon>Streptomyces</taxon>
    </lineage>
</organism>
<evidence type="ECO:0000313" key="6">
    <source>
        <dbReference type="EMBL" id="TJZ49460.1"/>
    </source>
</evidence>
<name>A0A4U0N700_9ACTN</name>
<feature type="region of interest" description="Disordered" evidence="2">
    <location>
        <begin position="347"/>
        <end position="412"/>
    </location>
</feature>
<dbReference type="SUPFAM" id="SSF69322">
    <property type="entry name" value="Tricorn protease domain 2"/>
    <property type="match status" value="1"/>
</dbReference>
<feature type="compositionally biased region" description="Polar residues" evidence="2">
    <location>
        <begin position="394"/>
        <end position="404"/>
    </location>
</feature>
<sequence>MGVVLPGWADELLDLIGVSWPNVDEDDYREMANAMREFADDIDEGANEAHTAIQSLVGSAGGSLAVEALNAHWGKINGQHLKGLADCGRMAATAMDGVAFLIEGAKIGALVQLGILAAEVIAAQAAAPFTLGLSELGALGATQATRMILKRLFKEVCQQVAEQVISIALTPVEEALGAMVGDLVVQLGANALGVKDGVDLGQTAKAGKDGFNQGVQDAKDAAKSAADNPMELLSAGGRRGGGGLSGSGGSGGGGGAGGGGGFSFDKDEHDRVVTSLEGAGGTFRNKAGGKIGRAKSHHGRTRGKDAIADAANTMLDKVIDGIEDAVKKTAKHLDDNMTRGIKQMAKNHHENDKGLADHFKGLGKGDKKDPKAPNSSPGTSLNSSGKSRSKSRDQLSQNHPNNNTRTDKAINGCGDPVDVATGRVFLSSTDVTLFGKLPLELTRKFESSYRVGRHLGPSWASTLDQRLEVDDQGVIFITEDGMLLSYGTPEPGQSALPNHGPRWTLTRTPQDDWAIHDPDTGLTRYFSDSFHTAGLAQLEEISDRNGNHITFDYDDKTGAPLSIRHSSGYQLRLSSDERGQVSAVHLVGAAEDSSDLLLVSYEHDAQGNLTSVTRSCGVPTRFEYDDVHRMTAWTDTNGSRYEYTYDHASRCTAQGGTEGHLRYLYSYGARDPETGHRSTAATNSLGRTTRYLVNERLQVVAETDPTGATRRTAYNALDRVTSTTDPLGRTTAYEYDEHGRLLTTTQPDGTSARTEYDELGLPCVITDAAGGVWLQEHDERGNRIAFTDASGATTRYARDSHGGLVSITDPMGATIHASCNAAGLPLTVIDAAGNVTIRSYDSFGRVVEMTEPTGETTRYSWTLEGLPAACAHPDGTEETWSYDGEGNCLSHTDTGGHVTRFEYSHFDQLVARTDPDGSHYEFTHDAELRLQKVVNPQGLTWTYQHDAAGRLVAETDFDQRTQTYEYAADGELIARTTALGETIRYTQDEFGRTTAKHVGQKTTSYQYDALGRLTSVFNADAVLELERDALGRVTGETVNGRKLTAVYDANGRRTTRTTPSGAVSFWSYDNVGSPISLTASGNSITFEHDAAGREIERRLGQTAMSTAWDGAGRLEEQSLTTAHRHQHRRYSYHADGHLASVRDQSTGERQYDLDAAGRVISVRANNWTETYAYDAAGNQTHATWPTRHPGAATQGDRNYDGTRLTQAGRFRYEYDAQGRVVLRQKTRLSRKPDTWLYEWDAEDRLTQVTTPDGTIWRYQYDPLGRRIAKERMTPDGENAVERVTFTWDGYTLVEQTTTALGQPHAVTLTWDYQGTRPLAQTERKSLAQAPQDEIDQRFYAIVTDLVGTPTELVDNAGEIAWRTRPTLWGATTWNAEATAYTPLRFPGQYFDAETGFHYNYFRHYDPETARYASPDPLGLDPAPNPATYVNNPHTSSDPLGLAPCLQALEDMATKINNVIANPRSRKAQTVAAVHIETPNGPVIVVAGTSKSKLTPAQRKLAEELGAFPLPNEHYLPPTGKGVRGGHSEQNILHFANRMGSDWNPTHGAASRSVCTDICYPVVRAGGGLMTGPVHEEDKGHEGRSTHQRHFYWPGRHNPG</sequence>
<dbReference type="InterPro" id="IPR031325">
    <property type="entry name" value="RHS_repeat"/>
</dbReference>
<dbReference type="Proteomes" id="UP000308697">
    <property type="component" value="Unassembled WGS sequence"/>
</dbReference>
<dbReference type="OrthoDB" id="4981820at2"/>
<feature type="compositionally biased region" description="Basic residues" evidence="2">
    <location>
        <begin position="292"/>
        <end position="301"/>
    </location>
</feature>
<evidence type="ECO:0000256" key="1">
    <source>
        <dbReference type="ARBA" id="ARBA00022737"/>
    </source>
</evidence>
<evidence type="ECO:0000313" key="7">
    <source>
        <dbReference type="Proteomes" id="UP000308697"/>
    </source>
</evidence>
<evidence type="ECO:0000256" key="2">
    <source>
        <dbReference type="SAM" id="MobiDB-lite"/>
    </source>
</evidence>
<proteinExistence type="predicted"/>
<evidence type="ECO:0000259" key="5">
    <source>
        <dbReference type="Pfam" id="PF25547"/>
    </source>
</evidence>
<gene>
    <name evidence="6" type="ORF">FCH28_24415</name>
</gene>
<dbReference type="NCBIfam" id="TIGR01643">
    <property type="entry name" value="YD_repeat_2x"/>
    <property type="match status" value="13"/>
</dbReference>
<dbReference type="EMBL" id="SUMB01000009">
    <property type="protein sequence ID" value="TJZ49460.1"/>
    <property type="molecule type" value="Genomic_DNA"/>
</dbReference>
<feature type="compositionally biased region" description="Gly residues" evidence="2">
    <location>
        <begin position="237"/>
        <end position="262"/>
    </location>
</feature>
<dbReference type="InterPro" id="IPR022385">
    <property type="entry name" value="Rhs_assc_core"/>
</dbReference>
<dbReference type="InterPro" id="IPR057746">
    <property type="entry name" value="CpnT-like_N"/>
</dbReference>
<feature type="domain" description="DUF6531" evidence="3">
    <location>
        <begin position="414"/>
        <end position="486"/>
    </location>
</feature>
<feature type="compositionally biased region" description="Polar residues" evidence="2">
    <location>
        <begin position="373"/>
        <end position="382"/>
    </location>
</feature>
<feature type="domain" description="Teneurin-like YD-shell" evidence="4">
    <location>
        <begin position="1148"/>
        <end position="1415"/>
    </location>
</feature>
<dbReference type="PANTHER" id="PTHR32305:SF15">
    <property type="entry name" value="PROTEIN RHSA-RELATED"/>
    <property type="match status" value="1"/>
</dbReference>
<feature type="domain" description="Teneurin-like YD-shell" evidence="4">
    <location>
        <begin position="876"/>
        <end position="1013"/>
    </location>
</feature>
<evidence type="ECO:0000259" key="3">
    <source>
        <dbReference type="Pfam" id="PF20148"/>
    </source>
</evidence>
<dbReference type="NCBIfam" id="TIGR03696">
    <property type="entry name" value="Rhs_assc_core"/>
    <property type="match status" value="1"/>
</dbReference>
<dbReference type="InterPro" id="IPR056823">
    <property type="entry name" value="TEN-like_YD-shell"/>
</dbReference>
<keyword evidence="7" id="KW-1185">Reference proteome</keyword>
<comment type="caution">
    <text evidence="6">The sequence shown here is derived from an EMBL/GenBank/DDBJ whole genome shotgun (WGS) entry which is preliminary data.</text>
</comment>